<keyword evidence="2 4" id="KW-0012">Acyltransferase</keyword>
<name>A0A1C4AG75_9LACO</name>
<dbReference type="Pfam" id="PF00698">
    <property type="entry name" value="Acyl_transf_1"/>
    <property type="match status" value="1"/>
</dbReference>
<dbReference type="SMART" id="SM00827">
    <property type="entry name" value="PKS_AT"/>
    <property type="match status" value="1"/>
</dbReference>
<comment type="catalytic activity">
    <reaction evidence="3 4">
        <text>holo-[ACP] + malonyl-CoA = malonyl-[ACP] + CoA</text>
        <dbReference type="Rhea" id="RHEA:41792"/>
        <dbReference type="Rhea" id="RHEA-COMP:9623"/>
        <dbReference type="Rhea" id="RHEA-COMP:9685"/>
        <dbReference type="ChEBI" id="CHEBI:57287"/>
        <dbReference type="ChEBI" id="CHEBI:57384"/>
        <dbReference type="ChEBI" id="CHEBI:64479"/>
        <dbReference type="ChEBI" id="CHEBI:78449"/>
        <dbReference type="EC" id="2.3.1.39"/>
    </reaction>
</comment>
<keyword evidence="1 4" id="KW-0808">Transferase</keyword>
<dbReference type="SUPFAM" id="SSF55048">
    <property type="entry name" value="Probable ACP-binding domain of malonyl-CoA ACP transacylase"/>
    <property type="match status" value="1"/>
</dbReference>
<evidence type="ECO:0000256" key="5">
    <source>
        <dbReference type="PIRSR" id="PIRSR000446-1"/>
    </source>
</evidence>
<organism evidence="7 8">
    <name type="scientific">Weissella bombi</name>
    <dbReference type="NCBI Taxonomy" id="1505725"/>
    <lineage>
        <taxon>Bacteria</taxon>
        <taxon>Bacillati</taxon>
        <taxon>Bacillota</taxon>
        <taxon>Bacilli</taxon>
        <taxon>Lactobacillales</taxon>
        <taxon>Lactobacillaceae</taxon>
        <taxon>Weissella</taxon>
    </lineage>
</organism>
<feature type="active site" evidence="5">
    <location>
        <position position="89"/>
    </location>
</feature>
<gene>
    <name evidence="7" type="ORF">GA0061074_10568</name>
</gene>
<dbReference type="Gene3D" id="3.30.70.250">
    <property type="entry name" value="Malonyl-CoA ACP transacylase, ACP-binding"/>
    <property type="match status" value="1"/>
</dbReference>
<reference evidence="8" key="1">
    <citation type="submission" date="2016-08" db="EMBL/GenBank/DDBJ databases">
        <authorList>
            <person name="Varghese N."/>
            <person name="Submissions Spin"/>
        </authorList>
    </citation>
    <scope>NUCLEOTIDE SEQUENCE [LARGE SCALE GENOMIC DNA]</scope>
    <source>
        <strain evidence="8">R-53094</strain>
    </source>
</reference>
<evidence type="ECO:0000256" key="4">
    <source>
        <dbReference type="PIRNR" id="PIRNR000446"/>
    </source>
</evidence>
<dbReference type="PANTHER" id="PTHR42681">
    <property type="entry name" value="MALONYL-COA-ACYL CARRIER PROTEIN TRANSACYLASE, MITOCHONDRIAL"/>
    <property type="match status" value="1"/>
</dbReference>
<dbReference type="EMBL" id="FMAO01000005">
    <property type="protein sequence ID" value="SCB93583.1"/>
    <property type="molecule type" value="Genomic_DNA"/>
</dbReference>
<evidence type="ECO:0000256" key="3">
    <source>
        <dbReference type="ARBA" id="ARBA00048462"/>
    </source>
</evidence>
<dbReference type="PANTHER" id="PTHR42681:SF1">
    <property type="entry name" value="MALONYL-COA-ACYL CARRIER PROTEIN TRANSACYLASE, MITOCHONDRIAL"/>
    <property type="match status" value="1"/>
</dbReference>
<proteinExistence type="inferred from homology"/>
<dbReference type="InterPro" id="IPR016036">
    <property type="entry name" value="Malonyl_transacylase_ACP-bd"/>
</dbReference>
<dbReference type="PIRSF" id="PIRSF000446">
    <property type="entry name" value="Mct"/>
    <property type="match status" value="1"/>
</dbReference>
<dbReference type="OrthoDB" id="9805460at2"/>
<dbReference type="InterPro" id="IPR024925">
    <property type="entry name" value="Malonyl_CoA-ACP_transAc"/>
</dbReference>
<dbReference type="SUPFAM" id="SSF52151">
    <property type="entry name" value="FabD/lysophospholipase-like"/>
    <property type="match status" value="1"/>
</dbReference>
<comment type="similarity">
    <text evidence="4">Belongs to the fabD family.</text>
</comment>
<protein>
    <recommendedName>
        <fullName evidence="4">Malonyl CoA-acyl carrier protein transacylase</fullName>
        <ecNumber evidence="4">2.3.1.39</ecNumber>
    </recommendedName>
</protein>
<dbReference type="GO" id="GO:0006633">
    <property type="term" value="P:fatty acid biosynthetic process"/>
    <property type="evidence" value="ECO:0007669"/>
    <property type="project" value="TreeGrafter"/>
</dbReference>
<dbReference type="EC" id="2.3.1.39" evidence="4"/>
<dbReference type="InterPro" id="IPR014043">
    <property type="entry name" value="Acyl_transferase_dom"/>
</dbReference>
<dbReference type="GO" id="GO:0005829">
    <property type="term" value="C:cytosol"/>
    <property type="evidence" value="ECO:0007669"/>
    <property type="project" value="TreeGrafter"/>
</dbReference>
<dbReference type="RefSeq" id="WP_092462377.1">
    <property type="nucleotide sequence ID" value="NZ_BJEE01000005.1"/>
</dbReference>
<dbReference type="InterPro" id="IPR016035">
    <property type="entry name" value="Acyl_Trfase/lysoPLipase"/>
</dbReference>
<feature type="domain" description="Malonyl-CoA:ACP transacylase (MAT)" evidence="6">
    <location>
        <begin position="6"/>
        <end position="305"/>
    </location>
</feature>
<dbReference type="InterPro" id="IPR001227">
    <property type="entry name" value="Ac_transferase_dom_sf"/>
</dbReference>
<dbReference type="InterPro" id="IPR050858">
    <property type="entry name" value="Mal-CoA-ACP_Trans/PKS_FabD"/>
</dbReference>
<evidence type="ECO:0000259" key="6">
    <source>
        <dbReference type="SMART" id="SM00827"/>
    </source>
</evidence>
<dbReference type="AlphaFoldDB" id="A0A1C4AG75"/>
<accession>A0A1C4AG75</accession>
<sequence length="310" mass="33930">MKLGILMSGQGAQKVGMGADLYEQVPAYKETIDEASKVLGYDIMSTIVNDEDNVKQTQYTQPAILAMSTAIYRSLADVMPKPQATLGLSLGEYSALVAADVLDFDQAMRIIKDRGAYMQKAGDENPGKMVAVMTDDQDLVVKTVETLQANGKRVYPANYNTFNQLVIGGVEADVNEAMQALTDAGVARMVELPVSGPFHTPLMSSAADKLTDRLADEEFAPMSFDVYSNTTGQKFTDVKATLLDQIVSPTYFAQALQAMVDDGVDTLIEFGPSDTLYKFARKIVGKDVKRYKVTNFKTYQEVREMLAATE</sequence>
<dbReference type="STRING" id="1505725.GA0061074_10568"/>
<feature type="active site" evidence="5">
    <location>
        <position position="199"/>
    </location>
</feature>
<evidence type="ECO:0000256" key="1">
    <source>
        <dbReference type="ARBA" id="ARBA00022679"/>
    </source>
</evidence>
<evidence type="ECO:0000313" key="7">
    <source>
        <dbReference type="EMBL" id="SCB93583.1"/>
    </source>
</evidence>
<evidence type="ECO:0000256" key="2">
    <source>
        <dbReference type="ARBA" id="ARBA00023315"/>
    </source>
</evidence>
<dbReference type="Gene3D" id="3.40.366.10">
    <property type="entry name" value="Malonyl-Coenzyme A Acyl Carrier Protein, domain 2"/>
    <property type="match status" value="1"/>
</dbReference>
<evidence type="ECO:0000313" key="8">
    <source>
        <dbReference type="Proteomes" id="UP000199268"/>
    </source>
</evidence>
<dbReference type="GO" id="GO:0004314">
    <property type="term" value="F:[acyl-carrier-protein] S-malonyltransferase activity"/>
    <property type="evidence" value="ECO:0007669"/>
    <property type="project" value="UniProtKB-EC"/>
</dbReference>
<dbReference type="Proteomes" id="UP000199268">
    <property type="component" value="Unassembled WGS sequence"/>
</dbReference>
<keyword evidence="8" id="KW-1185">Reference proteome</keyword>